<dbReference type="InterPro" id="IPR012337">
    <property type="entry name" value="RNaseH-like_sf"/>
</dbReference>
<evidence type="ECO:0000313" key="2">
    <source>
        <dbReference type="EnsemblPlants" id="ORGLA06G0282700.1"/>
    </source>
</evidence>
<evidence type="ECO:0000313" key="3">
    <source>
        <dbReference type="Proteomes" id="UP000007306"/>
    </source>
</evidence>
<dbReference type="Pfam" id="PF13456">
    <property type="entry name" value="RVT_3"/>
    <property type="match status" value="1"/>
</dbReference>
<dbReference type="InterPro" id="IPR036397">
    <property type="entry name" value="RNaseH_sf"/>
</dbReference>
<dbReference type="AlphaFoldDB" id="I1Q6R4"/>
<dbReference type="InterPro" id="IPR053151">
    <property type="entry name" value="RNase_H-like"/>
</dbReference>
<dbReference type="InterPro" id="IPR044730">
    <property type="entry name" value="RNase_H-like_dom_plant"/>
</dbReference>
<proteinExistence type="predicted"/>
<protein>
    <recommendedName>
        <fullName evidence="1">RNase H type-1 domain-containing protein</fullName>
    </recommendedName>
</protein>
<dbReference type="STRING" id="4538.I1Q6R4"/>
<dbReference type="InterPro" id="IPR002156">
    <property type="entry name" value="RNaseH_domain"/>
</dbReference>
<dbReference type="HOGENOM" id="CLU_2326846_0_0_1"/>
<dbReference type="CDD" id="cd06222">
    <property type="entry name" value="RNase_H_like"/>
    <property type="match status" value="1"/>
</dbReference>
<dbReference type="PANTHER" id="PTHR47723">
    <property type="entry name" value="OS05G0353850 PROTEIN"/>
    <property type="match status" value="1"/>
</dbReference>
<dbReference type="Proteomes" id="UP000007306">
    <property type="component" value="Unassembled WGS sequence"/>
</dbReference>
<dbReference type="PANTHER" id="PTHR47723:SF24">
    <property type="entry name" value="RNASE H TYPE-1 DOMAIN-CONTAINING PROTEIN"/>
    <property type="match status" value="1"/>
</dbReference>
<dbReference type="GO" id="GO:0003676">
    <property type="term" value="F:nucleic acid binding"/>
    <property type="evidence" value="ECO:0007669"/>
    <property type="project" value="InterPro"/>
</dbReference>
<dbReference type="Gramene" id="ORGLA06G0282700.1">
    <property type="protein sequence ID" value="ORGLA06G0282700.1"/>
    <property type="gene ID" value="ORGLA06G0282700"/>
</dbReference>
<accession>I1Q6R4</accession>
<reference evidence="2" key="1">
    <citation type="submission" date="2015-06" db="UniProtKB">
        <authorList>
            <consortium name="EnsemblPlants"/>
        </authorList>
    </citation>
    <scope>IDENTIFICATION</scope>
</reference>
<sequence>PRASALLSDMVQSDGSFDADRGKGGIVMILRDNSGSIVFAACKSLDSCKNALEAEIRACMEGLILALQWTMRPILIETDCVSLVNLLKEGNRDLSELAN</sequence>
<feature type="domain" description="RNase H type-1" evidence="1">
    <location>
        <begin position="13"/>
        <end position="98"/>
    </location>
</feature>
<dbReference type="Gene3D" id="3.30.420.10">
    <property type="entry name" value="Ribonuclease H-like superfamily/Ribonuclease H"/>
    <property type="match status" value="1"/>
</dbReference>
<dbReference type="GO" id="GO:0004523">
    <property type="term" value="F:RNA-DNA hybrid ribonuclease activity"/>
    <property type="evidence" value="ECO:0007669"/>
    <property type="project" value="InterPro"/>
</dbReference>
<evidence type="ECO:0000259" key="1">
    <source>
        <dbReference type="Pfam" id="PF13456"/>
    </source>
</evidence>
<keyword evidence="3" id="KW-1185">Reference proteome</keyword>
<organism evidence="2 3">
    <name type="scientific">Oryza glaberrima</name>
    <name type="common">African rice</name>
    <dbReference type="NCBI Taxonomy" id="4538"/>
    <lineage>
        <taxon>Eukaryota</taxon>
        <taxon>Viridiplantae</taxon>
        <taxon>Streptophyta</taxon>
        <taxon>Embryophyta</taxon>
        <taxon>Tracheophyta</taxon>
        <taxon>Spermatophyta</taxon>
        <taxon>Magnoliopsida</taxon>
        <taxon>Liliopsida</taxon>
        <taxon>Poales</taxon>
        <taxon>Poaceae</taxon>
        <taxon>BOP clade</taxon>
        <taxon>Oryzoideae</taxon>
        <taxon>Oryzeae</taxon>
        <taxon>Oryzinae</taxon>
        <taxon>Oryza</taxon>
    </lineage>
</organism>
<dbReference type="EnsemblPlants" id="ORGLA06G0282700.1">
    <property type="protein sequence ID" value="ORGLA06G0282700.1"/>
    <property type="gene ID" value="ORGLA06G0282700"/>
</dbReference>
<dbReference type="OMA" id="IVMILRD"/>
<name>I1Q6R4_ORYGL</name>
<reference evidence="3" key="2">
    <citation type="submission" date="2018-04" db="EMBL/GenBank/DDBJ databases">
        <title>OglaRS2 (Oryza glaberrima Reference Sequence Version 2).</title>
        <authorList>
            <person name="Zhang J."/>
            <person name="Kudrna D."/>
            <person name="Lee S."/>
            <person name="Talag J."/>
            <person name="Rajasekar S."/>
            <person name="Wing R.A."/>
        </authorList>
    </citation>
    <scope>NUCLEOTIDE SEQUENCE [LARGE SCALE GENOMIC DNA]</scope>
    <source>
        <strain evidence="3">cv. IRGC 96717</strain>
    </source>
</reference>
<dbReference type="SUPFAM" id="SSF53098">
    <property type="entry name" value="Ribonuclease H-like"/>
    <property type="match status" value="1"/>
</dbReference>